<gene>
    <name evidence="3" type="ORF">ODI_04189</name>
    <name evidence="4" type="ORF">ODI_R0391</name>
</gene>
<dbReference type="EMBL" id="FLRC01000033">
    <property type="protein sequence ID" value="SBT26416.1"/>
    <property type="molecule type" value="Genomic_DNA"/>
</dbReference>
<dbReference type="InterPro" id="IPR042100">
    <property type="entry name" value="Bug_dom1"/>
</dbReference>
<dbReference type="InterPro" id="IPR005064">
    <property type="entry name" value="BUG"/>
</dbReference>
<feature type="signal peptide" evidence="2">
    <location>
        <begin position="1"/>
        <end position="19"/>
    </location>
</feature>
<keyword evidence="2" id="KW-0732">Signal</keyword>
<accession>A0A1C3K4I7</accession>
<dbReference type="PANTHER" id="PTHR42928">
    <property type="entry name" value="TRICARBOXYLATE-BINDING PROTEIN"/>
    <property type="match status" value="1"/>
</dbReference>
<dbReference type="AlphaFoldDB" id="A0A1C3K4I7"/>
<proteinExistence type="inferred from homology"/>
<evidence type="ECO:0000256" key="1">
    <source>
        <dbReference type="ARBA" id="ARBA00006987"/>
    </source>
</evidence>
<keyword evidence="5" id="KW-1185">Reference proteome</keyword>
<evidence type="ECO:0000256" key="2">
    <source>
        <dbReference type="SAM" id="SignalP"/>
    </source>
</evidence>
<evidence type="ECO:0000313" key="5">
    <source>
        <dbReference type="Proteomes" id="UP000078558"/>
    </source>
</evidence>
<reference evidence="4 5" key="2">
    <citation type="submission" date="2017-08" db="EMBL/GenBank/DDBJ databases">
        <authorList>
            <person name="de Groot N.N."/>
        </authorList>
    </citation>
    <scope>NUCLEOTIDE SEQUENCE [LARGE SCALE GENOMIC DNA]</scope>
    <source>
        <strain evidence="4">Orrdi1</strain>
    </source>
</reference>
<reference evidence="3 5" key="1">
    <citation type="submission" date="2016-06" db="EMBL/GenBank/DDBJ databases">
        <authorList>
            <person name="Kjaerup R.B."/>
            <person name="Dalgaard T.S."/>
            <person name="Juul-Madsen H.R."/>
        </authorList>
    </citation>
    <scope>NUCLEOTIDE SEQUENCE [LARGE SCALE GENOMIC DNA]</scope>
    <source>
        <strain evidence="3">Orrdi1</strain>
    </source>
</reference>
<dbReference type="KEGG" id="odi:ODI_R0391"/>
<evidence type="ECO:0000313" key="3">
    <source>
        <dbReference type="EMBL" id="SBT26416.1"/>
    </source>
</evidence>
<dbReference type="RefSeq" id="WP_231968170.1">
    <property type="nucleotide sequence ID" value="NZ_LT907988.1"/>
</dbReference>
<dbReference type="EMBL" id="LT907988">
    <property type="protein sequence ID" value="SOE46652.1"/>
    <property type="molecule type" value="Genomic_DNA"/>
</dbReference>
<dbReference type="Gene3D" id="3.40.190.150">
    <property type="entry name" value="Bordetella uptake gene, domain 1"/>
    <property type="match status" value="1"/>
</dbReference>
<dbReference type="CDD" id="cd07012">
    <property type="entry name" value="PBP2_Bug_TTT"/>
    <property type="match status" value="1"/>
</dbReference>
<evidence type="ECO:0000313" key="4">
    <source>
        <dbReference type="EMBL" id="SOE46652.1"/>
    </source>
</evidence>
<comment type="similarity">
    <text evidence="1">Belongs to the UPF0065 (bug) family.</text>
</comment>
<organism evidence="3 5">
    <name type="scientific">Orrella dioscoreae</name>
    <dbReference type="NCBI Taxonomy" id="1851544"/>
    <lineage>
        <taxon>Bacteria</taxon>
        <taxon>Pseudomonadati</taxon>
        <taxon>Pseudomonadota</taxon>
        <taxon>Betaproteobacteria</taxon>
        <taxon>Burkholderiales</taxon>
        <taxon>Alcaligenaceae</taxon>
        <taxon>Orrella</taxon>
    </lineage>
</organism>
<feature type="chain" id="PRO_5015062688" evidence="2">
    <location>
        <begin position="20"/>
        <end position="322"/>
    </location>
</feature>
<dbReference type="Gene3D" id="3.40.190.10">
    <property type="entry name" value="Periplasmic binding protein-like II"/>
    <property type="match status" value="1"/>
</dbReference>
<name>A0A1C3K4I7_9BURK</name>
<sequence>MKFPLVAAAMLAFAFNAQAAESADTYPSKPVRIVVPYSAGGTTDYAARIVAQKLTEQNGQTFFVENKAGASGTIGTLDVVRSAADGYNILTNDTTYAMLPALFDKLAWDHKNDLVPVSMLIQSPVTLVVPQASKFQTMQDLIDYAKQNPGLLNFGSGGQGSSTHLSSEVFRDQAQINVAHIPYRGAGAAMTDLMAGQIDFLITATPTAIGPIKGNRVRALAVSGNERLKALPNVPTFKEAGLADYQVINWFGFAVPRNTPAPVVEKLSTLVLKALDDDKLRAQLEEQGAKPGTLKPAEFQKLVSEEITLWTDVAKKAGVKPE</sequence>
<dbReference type="Pfam" id="PF03401">
    <property type="entry name" value="TctC"/>
    <property type="match status" value="1"/>
</dbReference>
<dbReference type="PIRSF" id="PIRSF017082">
    <property type="entry name" value="YflP"/>
    <property type="match status" value="1"/>
</dbReference>
<dbReference type="STRING" id="1851544.ODI_04189"/>
<dbReference type="Proteomes" id="UP000078558">
    <property type="component" value="Chromosome I"/>
</dbReference>
<dbReference type="PANTHER" id="PTHR42928:SF5">
    <property type="entry name" value="BLR1237 PROTEIN"/>
    <property type="match status" value="1"/>
</dbReference>
<protein>
    <submittedName>
        <fullName evidence="3">Tricarboxylate transport protein TctC</fullName>
    </submittedName>
</protein>
<dbReference type="SUPFAM" id="SSF53850">
    <property type="entry name" value="Periplasmic binding protein-like II"/>
    <property type="match status" value="1"/>
</dbReference>